<gene>
    <name evidence="1" type="ORF">A2U01_0007885</name>
</gene>
<dbReference type="EMBL" id="LXQA010011368">
    <property type="protein sequence ID" value="MCH87021.1"/>
    <property type="molecule type" value="Genomic_DNA"/>
</dbReference>
<evidence type="ECO:0000313" key="1">
    <source>
        <dbReference type="EMBL" id="MCH87021.1"/>
    </source>
</evidence>
<dbReference type="Proteomes" id="UP000265520">
    <property type="component" value="Unassembled WGS sequence"/>
</dbReference>
<evidence type="ECO:0000313" key="2">
    <source>
        <dbReference type="Proteomes" id="UP000265520"/>
    </source>
</evidence>
<accession>A0A392MI66</accession>
<proteinExistence type="predicted"/>
<name>A0A392MI66_9FABA</name>
<protein>
    <submittedName>
        <fullName evidence="1">Uncharacterized protein</fullName>
    </submittedName>
</protein>
<keyword evidence="2" id="KW-1185">Reference proteome</keyword>
<dbReference type="AlphaFoldDB" id="A0A392MI66"/>
<organism evidence="1 2">
    <name type="scientific">Trifolium medium</name>
    <dbReference type="NCBI Taxonomy" id="97028"/>
    <lineage>
        <taxon>Eukaryota</taxon>
        <taxon>Viridiplantae</taxon>
        <taxon>Streptophyta</taxon>
        <taxon>Embryophyta</taxon>
        <taxon>Tracheophyta</taxon>
        <taxon>Spermatophyta</taxon>
        <taxon>Magnoliopsida</taxon>
        <taxon>eudicotyledons</taxon>
        <taxon>Gunneridae</taxon>
        <taxon>Pentapetalae</taxon>
        <taxon>rosids</taxon>
        <taxon>fabids</taxon>
        <taxon>Fabales</taxon>
        <taxon>Fabaceae</taxon>
        <taxon>Papilionoideae</taxon>
        <taxon>50 kb inversion clade</taxon>
        <taxon>NPAAA clade</taxon>
        <taxon>Hologalegina</taxon>
        <taxon>IRL clade</taxon>
        <taxon>Trifolieae</taxon>
        <taxon>Trifolium</taxon>
    </lineage>
</organism>
<sequence length="79" mass="9213">MNIRGEEEEAKSFSPFYVHCILSKNGGKRDKSEFRDARDEYMVAPLQSQWISRLRRTTMAVFILEANFDVGDVVEELRV</sequence>
<comment type="caution">
    <text evidence="1">The sequence shown here is derived from an EMBL/GenBank/DDBJ whole genome shotgun (WGS) entry which is preliminary data.</text>
</comment>
<reference evidence="1 2" key="1">
    <citation type="journal article" date="2018" name="Front. Plant Sci.">
        <title>Red Clover (Trifolium pratense) and Zigzag Clover (T. medium) - A Picture of Genomic Similarities and Differences.</title>
        <authorList>
            <person name="Dluhosova J."/>
            <person name="Istvanek J."/>
            <person name="Nedelnik J."/>
            <person name="Repkova J."/>
        </authorList>
    </citation>
    <scope>NUCLEOTIDE SEQUENCE [LARGE SCALE GENOMIC DNA]</scope>
    <source>
        <strain evidence="2">cv. 10/8</strain>
        <tissue evidence="1">Leaf</tissue>
    </source>
</reference>